<accession>A0A8X6VL61</accession>
<name>A0A8X6VL61_TRICX</name>
<sequence>MRPCASISSEAKEFIGSGNVSFERRRPVENIFAIRLCDSFTTGDVQLDFVLATLFEVAGYTRNGGGFFKILNNSGNHQTVVVENQHINPPEEPEFMANADSDSPKKPASVFLFQIIA</sequence>
<gene>
    <name evidence="1" type="ORF">TNCV_1088651</name>
</gene>
<proteinExistence type="predicted"/>
<reference evidence="1" key="1">
    <citation type="submission" date="2020-08" db="EMBL/GenBank/DDBJ databases">
        <title>Multicomponent nature underlies the extraordinary mechanical properties of spider dragline silk.</title>
        <authorList>
            <person name="Kono N."/>
            <person name="Nakamura H."/>
            <person name="Mori M."/>
            <person name="Yoshida Y."/>
            <person name="Ohtoshi R."/>
            <person name="Malay A.D."/>
            <person name="Moran D.A.P."/>
            <person name="Tomita M."/>
            <person name="Numata K."/>
            <person name="Arakawa K."/>
        </authorList>
    </citation>
    <scope>NUCLEOTIDE SEQUENCE</scope>
</reference>
<evidence type="ECO:0000313" key="2">
    <source>
        <dbReference type="Proteomes" id="UP000887159"/>
    </source>
</evidence>
<comment type="caution">
    <text evidence="1">The sequence shown here is derived from an EMBL/GenBank/DDBJ whole genome shotgun (WGS) entry which is preliminary data.</text>
</comment>
<dbReference type="AlphaFoldDB" id="A0A8X6VL61"/>
<dbReference type="EMBL" id="BMAU01021343">
    <property type="protein sequence ID" value="GFY17089.1"/>
    <property type="molecule type" value="Genomic_DNA"/>
</dbReference>
<keyword evidence="2" id="KW-1185">Reference proteome</keyword>
<evidence type="ECO:0000313" key="1">
    <source>
        <dbReference type="EMBL" id="GFY17089.1"/>
    </source>
</evidence>
<protein>
    <submittedName>
        <fullName evidence="1">Uncharacterized protein</fullName>
    </submittedName>
</protein>
<dbReference type="Proteomes" id="UP000887159">
    <property type="component" value="Unassembled WGS sequence"/>
</dbReference>
<organism evidence="1 2">
    <name type="scientific">Trichonephila clavipes</name>
    <name type="common">Golden silk orbweaver</name>
    <name type="synonym">Nephila clavipes</name>
    <dbReference type="NCBI Taxonomy" id="2585209"/>
    <lineage>
        <taxon>Eukaryota</taxon>
        <taxon>Metazoa</taxon>
        <taxon>Ecdysozoa</taxon>
        <taxon>Arthropoda</taxon>
        <taxon>Chelicerata</taxon>
        <taxon>Arachnida</taxon>
        <taxon>Araneae</taxon>
        <taxon>Araneomorphae</taxon>
        <taxon>Entelegynae</taxon>
        <taxon>Araneoidea</taxon>
        <taxon>Nephilidae</taxon>
        <taxon>Trichonephila</taxon>
    </lineage>
</organism>